<protein>
    <submittedName>
        <fullName evidence="6">NUDIX domain-containing protein</fullName>
    </submittedName>
</protein>
<dbReference type="PANTHER" id="PTHR43046:SF14">
    <property type="entry name" value="MUTT_NUDIX FAMILY PROTEIN"/>
    <property type="match status" value="1"/>
</dbReference>
<accession>A0ABW6ULW2</accession>
<dbReference type="Gene3D" id="3.90.79.10">
    <property type="entry name" value="Nucleoside Triphosphate Pyrophosphohydrolase"/>
    <property type="match status" value="1"/>
</dbReference>
<evidence type="ECO:0000256" key="3">
    <source>
        <dbReference type="ARBA" id="ARBA00022801"/>
    </source>
</evidence>
<keyword evidence="3 4" id="KW-0378">Hydrolase</keyword>
<evidence type="ECO:0000256" key="2">
    <source>
        <dbReference type="ARBA" id="ARBA00005582"/>
    </source>
</evidence>
<keyword evidence="7" id="KW-1185">Reference proteome</keyword>
<dbReference type="PRINTS" id="PR00502">
    <property type="entry name" value="NUDIXFAMILY"/>
</dbReference>
<proteinExistence type="inferred from homology"/>
<dbReference type="InterPro" id="IPR020476">
    <property type="entry name" value="Nudix_hydrolase"/>
</dbReference>
<dbReference type="EMBL" id="JBIAWJ010000012">
    <property type="protein sequence ID" value="MFF4524408.1"/>
    <property type="molecule type" value="Genomic_DNA"/>
</dbReference>
<comment type="similarity">
    <text evidence="2 4">Belongs to the Nudix hydrolase family.</text>
</comment>
<organism evidence="6 7">
    <name type="scientific">Streptomyces bluensis</name>
    <dbReference type="NCBI Taxonomy" id="33897"/>
    <lineage>
        <taxon>Bacteria</taxon>
        <taxon>Bacillati</taxon>
        <taxon>Actinomycetota</taxon>
        <taxon>Actinomycetes</taxon>
        <taxon>Kitasatosporales</taxon>
        <taxon>Streptomycetaceae</taxon>
        <taxon>Streptomyces</taxon>
    </lineage>
</organism>
<evidence type="ECO:0000256" key="4">
    <source>
        <dbReference type="RuleBase" id="RU003476"/>
    </source>
</evidence>
<evidence type="ECO:0000256" key="1">
    <source>
        <dbReference type="ARBA" id="ARBA00001946"/>
    </source>
</evidence>
<dbReference type="PROSITE" id="PS51462">
    <property type="entry name" value="NUDIX"/>
    <property type="match status" value="1"/>
</dbReference>
<comment type="caution">
    <text evidence="6">The sequence shown here is derived from an EMBL/GenBank/DDBJ whole genome shotgun (WGS) entry which is preliminary data.</text>
</comment>
<evidence type="ECO:0000259" key="5">
    <source>
        <dbReference type="PROSITE" id="PS51462"/>
    </source>
</evidence>
<dbReference type="SUPFAM" id="SSF55811">
    <property type="entry name" value="Nudix"/>
    <property type="match status" value="1"/>
</dbReference>
<dbReference type="PROSITE" id="PS00893">
    <property type="entry name" value="NUDIX_BOX"/>
    <property type="match status" value="1"/>
</dbReference>
<name>A0ABW6ULW2_9ACTN</name>
<dbReference type="InterPro" id="IPR000086">
    <property type="entry name" value="NUDIX_hydrolase_dom"/>
</dbReference>
<feature type="domain" description="Nudix hydrolase" evidence="5">
    <location>
        <begin position="8"/>
        <end position="136"/>
    </location>
</feature>
<comment type="cofactor">
    <cofactor evidence="1">
        <name>Mg(2+)</name>
        <dbReference type="ChEBI" id="CHEBI:18420"/>
    </cofactor>
</comment>
<gene>
    <name evidence="6" type="ORF">ACFY1D_23745</name>
</gene>
<evidence type="ECO:0000313" key="6">
    <source>
        <dbReference type="EMBL" id="MFF4524408.1"/>
    </source>
</evidence>
<dbReference type="PANTHER" id="PTHR43046">
    <property type="entry name" value="GDP-MANNOSE MANNOSYL HYDROLASE"/>
    <property type="match status" value="1"/>
</dbReference>
<dbReference type="Proteomes" id="UP001602058">
    <property type="component" value="Unassembled WGS sequence"/>
</dbReference>
<dbReference type="InterPro" id="IPR020084">
    <property type="entry name" value="NUDIX_hydrolase_CS"/>
</dbReference>
<dbReference type="InterPro" id="IPR015797">
    <property type="entry name" value="NUDIX_hydrolase-like_dom_sf"/>
</dbReference>
<sequence>MDLRDESGQRDAIVAVLRRGDRVLVTERGPRARRSGYWAPLSGKVEPGESQAEAVVREVREEVGLEVTPLAKVWESETDDRQFRLHWWTADVGEAEGEVVMQPGEVSDARWVTVEEFLALEPTFAEDREFFERVLPGIPPPGSAQRHLRRPR</sequence>
<dbReference type="RefSeq" id="WP_387889157.1">
    <property type="nucleotide sequence ID" value="NZ_JBIAWJ010000012.1"/>
</dbReference>
<dbReference type="Pfam" id="PF00293">
    <property type="entry name" value="NUDIX"/>
    <property type="match status" value="1"/>
</dbReference>
<reference evidence="6 7" key="1">
    <citation type="submission" date="2024-10" db="EMBL/GenBank/DDBJ databases">
        <title>The Natural Products Discovery Center: Release of the First 8490 Sequenced Strains for Exploring Actinobacteria Biosynthetic Diversity.</title>
        <authorList>
            <person name="Kalkreuter E."/>
            <person name="Kautsar S.A."/>
            <person name="Yang D."/>
            <person name="Bader C.D."/>
            <person name="Teijaro C.N."/>
            <person name="Fluegel L."/>
            <person name="Davis C.M."/>
            <person name="Simpson J.R."/>
            <person name="Lauterbach L."/>
            <person name="Steele A.D."/>
            <person name="Gui C."/>
            <person name="Meng S."/>
            <person name="Li G."/>
            <person name="Viehrig K."/>
            <person name="Ye F."/>
            <person name="Su P."/>
            <person name="Kiefer A.F."/>
            <person name="Nichols A."/>
            <person name="Cepeda A.J."/>
            <person name="Yan W."/>
            <person name="Fan B."/>
            <person name="Jiang Y."/>
            <person name="Adhikari A."/>
            <person name="Zheng C.-J."/>
            <person name="Schuster L."/>
            <person name="Cowan T.M."/>
            <person name="Smanski M.J."/>
            <person name="Chevrette M.G."/>
            <person name="De Carvalho L.P.S."/>
            <person name="Shen B."/>
        </authorList>
    </citation>
    <scope>NUCLEOTIDE SEQUENCE [LARGE SCALE GENOMIC DNA]</scope>
    <source>
        <strain evidence="6 7">NPDC001390</strain>
    </source>
</reference>
<evidence type="ECO:0000313" key="7">
    <source>
        <dbReference type="Proteomes" id="UP001602058"/>
    </source>
</evidence>